<protein>
    <submittedName>
        <fullName evidence="2">Uncharacterized protein</fullName>
    </submittedName>
</protein>
<evidence type="ECO:0000256" key="1">
    <source>
        <dbReference type="SAM" id="Phobius"/>
    </source>
</evidence>
<keyword evidence="3" id="KW-1185">Reference proteome</keyword>
<keyword evidence="1" id="KW-0812">Transmembrane</keyword>
<dbReference type="InterPro" id="IPR036520">
    <property type="entry name" value="UPF0759_sf"/>
</dbReference>
<comment type="caution">
    <text evidence="2">The sequence shown here is derived from an EMBL/GenBank/DDBJ whole genome shotgun (WGS) entry which is preliminary data.</text>
</comment>
<dbReference type="Gene3D" id="3.20.20.410">
    <property type="entry name" value="Protein of unknown function UPF0759"/>
    <property type="match status" value="1"/>
</dbReference>
<name>A0A254N2X3_9BURK</name>
<dbReference type="RefSeq" id="WP_088485028.1">
    <property type="nucleotide sequence ID" value="NZ_NISI01000009.1"/>
</dbReference>
<dbReference type="EMBL" id="NISI01000009">
    <property type="protein sequence ID" value="OWR02509.1"/>
    <property type="molecule type" value="Genomic_DNA"/>
</dbReference>
<proteinExistence type="predicted"/>
<feature type="transmembrane region" description="Helical" evidence="1">
    <location>
        <begin position="88"/>
        <end position="117"/>
    </location>
</feature>
<organism evidence="2 3">
    <name type="scientific">Roseateles puraquae</name>
    <dbReference type="NCBI Taxonomy" id="431059"/>
    <lineage>
        <taxon>Bacteria</taxon>
        <taxon>Pseudomonadati</taxon>
        <taxon>Pseudomonadota</taxon>
        <taxon>Betaproteobacteria</taxon>
        <taxon>Burkholderiales</taxon>
        <taxon>Sphaerotilaceae</taxon>
        <taxon>Roseateles</taxon>
    </lineage>
</organism>
<keyword evidence="1" id="KW-1133">Transmembrane helix</keyword>
<dbReference type="SUPFAM" id="SSF117396">
    <property type="entry name" value="TM1631-like"/>
    <property type="match status" value="1"/>
</dbReference>
<dbReference type="Proteomes" id="UP000197446">
    <property type="component" value="Unassembled WGS sequence"/>
</dbReference>
<dbReference type="AlphaFoldDB" id="A0A254N2X3"/>
<accession>A0A254N2X3</accession>
<sequence length="130" mass="14865">MRPPDDFKFNIKAFRLLTGHQTPPNVFPPDIQQALPPLSGRKKNWYYADLPREIVDEIWLRFKAAVEPLKAACKLRAVHFQYLHSAMVFGAGIAITFAAYRLLNLIAVAAFWIAYILTREGLQNPVRDGR</sequence>
<gene>
    <name evidence="2" type="ORF">CDO81_20225</name>
</gene>
<evidence type="ECO:0000313" key="2">
    <source>
        <dbReference type="EMBL" id="OWR02509.1"/>
    </source>
</evidence>
<evidence type="ECO:0000313" key="3">
    <source>
        <dbReference type="Proteomes" id="UP000197446"/>
    </source>
</evidence>
<keyword evidence="1" id="KW-0472">Membrane</keyword>
<reference evidence="2 3" key="1">
    <citation type="journal article" date="2007" name="Int. J. Syst. Evol. Microbiol.">
        <title>Description of Pelomonas aquatica sp. nov. and Pelomonas puraquae sp. nov., isolated from industrial and haemodialysis water.</title>
        <authorList>
            <person name="Gomila M."/>
            <person name="Bowien B."/>
            <person name="Falsen E."/>
            <person name="Moore E.R."/>
            <person name="Lalucat J."/>
        </authorList>
    </citation>
    <scope>NUCLEOTIDE SEQUENCE [LARGE SCALE GENOMIC DNA]</scope>
    <source>
        <strain evidence="2 3">CCUG 52769</strain>
    </source>
</reference>